<dbReference type="PROSITE" id="PS51192">
    <property type="entry name" value="HELICASE_ATP_BIND_1"/>
    <property type="match status" value="1"/>
</dbReference>
<keyword evidence="6" id="KW-0255">Endonuclease</keyword>
<dbReference type="Pfam" id="PF04313">
    <property type="entry name" value="HSDR_N"/>
    <property type="match status" value="1"/>
</dbReference>
<dbReference type="PANTHER" id="PTHR30195">
    <property type="entry name" value="TYPE I SITE-SPECIFIC DEOXYRIBONUCLEASE PROTEIN SUBUNIT M AND R"/>
    <property type="match status" value="1"/>
</dbReference>
<dbReference type="CDD" id="cd22332">
    <property type="entry name" value="HsdR_N"/>
    <property type="match status" value="1"/>
</dbReference>
<dbReference type="GO" id="GO:0005524">
    <property type="term" value="F:ATP binding"/>
    <property type="evidence" value="ECO:0007669"/>
    <property type="project" value="UniProtKB-KW"/>
</dbReference>
<dbReference type="InterPro" id="IPR007409">
    <property type="entry name" value="Restrct_endonuc_type1_HsdR_N"/>
</dbReference>
<evidence type="ECO:0000256" key="6">
    <source>
        <dbReference type="ARBA" id="ARBA00022759"/>
    </source>
</evidence>
<keyword evidence="9 10" id="KW-0238">DNA-binding</keyword>
<evidence type="ECO:0000313" key="12">
    <source>
        <dbReference type="EMBL" id="PJC01612.1"/>
    </source>
</evidence>
<comment type="similarity">
    <text evidence="2 10">Belongs to the HsdR family.</text>
</comment>
<keyword evidence="8 10" id="KW-0067">ATP-binding</keyword>
<comment type="catalytic activity">
    <reaction evidence="1 10">
        <text>Endonucleolytic cleavage of DNA to give random double-stranded fragments with terminal 5'-phosphates, ATP is simultaneously hydrolyzed.</text>
        <dbReference type="EC" id="3.1.21.3"/>
    </reaction>
</comment>
<dbReference type="EMBL" id="PFSY01000148">
    <property type="protein sequence ID" value="PJC01612.1"/>
    <property type="molecule type" value="Genomic_DNA"/>
</dbReference>
<gene>
    <name evidence="12" type="ORF">CO073_03230</name>
</gene>
<dbReference type="Gene3D" id="3.90.1570.50">
    <property type="match status" value="2"/>
</dbReference>
<reference evidence="13" key="1">
    <citation type="submission" date="2017-09" db="EMBL/GenBank/DDBJ databases">
        <title>Depth-based differentiation of microbial function through sediment-hosted aquifers and enrichment of novel symbionts in the deep terrestrial subsurface.</title>
        <authorList>
            <person name="Probst A.J."/>
            <person name="Ladd B."/>
            <person name="Jarett J.K."/>
            <person name="Geller-Mcgrath D.E."/>
            <person name="Sieber C.M.K."/>
            <person name="Emerson J.B."/>
            <person name="Anantharaman K."/>
            <person name="Thomas B.C."/>
            <person name="Malmstrom R."/>
            <person name="Stieglmeier M."/>
            <person name="Klingl A."/>
            <person name="Woyke T."/>
            <person name="Ryan C.M."/>
            <person name="Banfield J.F."/>
        </authorList>
    </citation>
    <scope>NUCLEOTIDE SEQUENCE [LARGE SCALE GENOMIC DNA]</scope>
</reference>
<dbReference type="GO" id="GO:0009035">
    <property type="term" value="F:type I site-specific deoxyribonuclease activity"/>
    <property type="evidence" value="ECO:0007669"/>
    <property type="project" value="UniProtKB-EC"/>
</dbReference>
<organism evidence="12 13">
    <name type="scientific">Candidatus Komeilibacteria bacterium CG_4_9_14_0_8_um_filter_36_9</name>
    <dbReference type="NCBI Taxonomy" id="1974473"/>
    <lineage>
        <taxon>Bacteria</taxon>
        <taxon>Candidatus Komeiliibacteriota</taxon>
    </lineage>
</organism>
<evidence type="ECO:0000256" key="1">
    <source>
        <dbReference type="ARBA" id="ARBA00000851"/>
    </source>
</evidence>
<comment type="caution">
    <text evidence="12">The sequence shown here is derived from an EMBL/GenBank/DDBJ whole genome shotgun (WGS) entry which is preliminary data.</text>
</comment>
<dbReference type="InterPro" id="IPR040980">
    <property type="entry name" value="SWI2_SNF2"/>
</dbReference>
<keyword evidence="12" id="KW-0347">Helicase</keyword>
<accession>A0A2M8DQQ4</accession>
<evidence type="ECO:0000256" key="10">
    <source>
        <dbReference type="RuleBase" id="RU364115"/>
    </source>
</evidence>
<protein>
    <recommendedName>
        <fullName evidence="10">Type I restriction enzyme endonuclease subunit</fullName>
        <shortName evidence="10">R protein</shortName>
        <ecNumber evidence="10">3.1.21.3</ecNumber>
    </recommendedName>
</protein>
<keyword evidence="7 10" id="KW-0378">Hydrolase</keyword>
<dbReference type="PANTHER" id="PTHR30195:SF16">
    <property type="entry name" value="TYPE I RESTRICTION ENZYME ENDONUCLEASE SUBUNIT"/>
    <property type="match status" value="1"/>
</dbReference>
<evidence type="ECO:0000256" key="4">
    <source>
        <dbReference type="ARBA" id="ARBA00022741"/>
    </source>
</evidence>
<evidence type="ECO:0000256" key="7">
    <source>
        <dbReference type="ARBA" id="ARBA00022801"/>
    </source>
</evidence>
<evidence type="ECO:0000256" key="2">
    <source>
        <dbReference type="ARBA" id="ARBA00008598"/>
    </source>
</evidence>
<keyword evidence="3" id="KW-0540">Nuclease</keyword>
<comment type="subunit">
    <text evidence="10">The type I restriction/modification system is composed of three polypeptides R, M and S.</text>
</comment>
<dbReference type="InterPro" id="IPR027417">
    <property type="entry name" value="P-loop_NTPase"/>
</dbReference>
<dbReference type="InterPro" id="IPR051268">
    <property type="entry name" value="Type-I_R_enzyme_R_subunit"/>
</dbReference>
<name>A0A2M8DQQ4_9BACT</name>
<keyword evidence="5 10" id="KW-0680">Restriction system</keyword>
<dbReference type="Proteomes" id="UP000230136">
    <property type="component" value="Unassembled WGS sequence"/>
</dbReference>
<dbReference type="GO" id="GO:0004386">
    <property type="term" value="F:helicase activity"/>
    <property type="evidence" value="ECO:0007669"/>
    <property type="project" value="UniProtKB-KW"/>
</dbReference>
<dbReference type="Gene3D" id="3.40.50.300">
    <property type="entry name" value="P-loop containing nucleotide triphosphate hydrolases"/>
    <property type="match status" value="1"/>
</dbReference>
<evidence type="ECO:0000256" key="8">
    <source>
        <dbReference type="ARBA" id="ARBA00022840"/>
    </source>
</evidence>
<evidence type="ECO:0000259" key="11">
    <source>
        <dbReference type="PROSITE" id="PS51192"/>
    </source>
</evidence>
<dbReference type="GO" id="GO:0009307">
    <property type="term" value="P:DNA restriction-modification system"/>
    <property type="evidence" value="ECO:0007669"/>
    <property type="project" value="UniProtKB-KW"/>
</dbReference>
<feature type="non-terminal residue" evidence="12">
    <location>
        <position position="501"/>
    </location>
</feature>
<evidence type="ECO:0000256" key="3">
    <source>
        <dbReference type="ARBA" id="ARBA00022722"/>
    </source>
</evidence>
<dbReference type="CDD" id="cd18030">
    <property type="entry name" value="DEXHc_RE_I_HsdR"/>
    <property type="match status" value="1"/>
</dbReference>
<dbReference type="InterPro" id="IPR004473">
    <property type="entry name" value="Restrct_endonuc_typeI_HsdR"/>
</dbReference>
<feature type="domain" description="Helicase ATP-binding" evidence="11">
    <location>
        <begin position="313"/>
        <end position="458"/>
    </location>
</feature>
<dbReference type="GO" id="GO:0003677">
    <property type="term" value="F:DNA binding"/>
    <property type="evidence" value="ECO:0007669"/>
    <property type="project" value="UniProtKB-KW"/>
</dbReference>
<proteinExistence type="inferred from homology"/>
<dbReference type="EC" id="3.1.21.3" evidence="10"/>
<evidence type="ECO:0000256" key="5">
    <source>
        <dbReference type="ARBA" id="ARBA00022747"/>
    </source>
</evidence>
<comment type="function">
    <text evidence="10">Subunit R is required for both nuclease and ATPase activities, but not for modification.</text>
</comment>
<dbReference type="AlphaFoldDB" id="A0A2M8DQQ4"/>
<evidence type="ECO:0000256" key="9">
    <source>
        <dbReference type="ARBA" id="ARBA00023125"/>
    </source>
</evidence>
<keyword evidence="4 10" id="KW-0547">Nucleotide-binding</keyword>
<dbReference type="InterPro" id="IPR014001">
    <property type="entry name" value="Helicase_ATP-bd"/>
</dbReference>
<dbReference type="NCBIfam" id="TIGR00348">
    <property type="entry name" value="hsdR"/>
    <property type="match status" value="1"/>
</dbReference>
<dbReference type="SUPFAM" id="SSF52540">
    <property type="entry name" value="P-loop containing nucleoside triphosphate hydrolases"/>
    <property type="match status" value="1"/>
</dbReference>
<dbReference type="SMART" id="SM00487">
    <property type="entry name" value="DEXDc"/>
    <property type="match status" value="1"/>
</dbReference>
<dbReference type="Pfam" id="PF18766">
    <property type="entry name" value="SWI2_SNF2"/>
    <property type="match status" value="1"/>
</dbReference>
<evidence type="ECO:0000313" key="13">
    <source>
        <dbReference type="Proteomes" id="UP000230136"/>
    </source>
</evidence>
<sequence>MPNNNRYNLVAENPQSTVVGEYVTDGVRVAHYQSEADLERAFIKQLEMQAYEYLPITSEADLVLNLRKQLEKLNDFAFIDSEWERFFASELANPNQSIAEKTATIQEDHIKNLTREDGTTKNVYLIKKDNIHDNSLQVINQYATEDGQRPNRYDVTVLVNGLPLVHVELKRRGVAIAEAFNQINRYSRESFWASSGLFEYAQLFIISNGTHTKYYSNTVRSEHIKEAGEGAVKKGKRSSNSFEFTSWWADATNRPITDLMDFGKTFFAKHALLNILTKYCVFTTDHQLLVMRPYQIVATERILSRIEVSTNYKKLGTVEAGGYIWHTTGSGKTLTSFKTAQLVSKLAYVDKVVFVVDRKDLDYQTMREYDKFEKGAANSNTSTAILKKQLENPNVRIIITTIQKLDRFIGCNSEHAIFDGHVVLIFDECHRSQFGDMHAAITKTFKNYNLFGFTGTPIFAMNASAGGRPDLKTTEQAFGEKLHTYTIVNAIADKNVLPFKV</sequence>